<sequence length="298" mass="32303">MLYDCAVIGGGPAGLNASLVLGRGRKEIILFDDDTPRNAITQESHNFITRDGIHPAAFKKAAYEDLNKYPTVSVERNQVVDIVPAASYFQIQTGRGQVFDAQRIILATGLKDILPEIEGIQQFYGTSLFGCPYCDGWELKDLPLVYIAAYPHAFNSVKMVSNWSKDIVVCTNGKDSISPEEKAILAQKNIPVLEDEILRLQGEGGQLKSIQFKNGKELRREAGFISYKLQQAAPFAGRLGLESNGAGGIRIDPYGRTSRKGVYAAGDNAGGLPQQIVAAAEGSKAAISVLSDYVAENF</sequence>
<dbReference type="OrthoDB" id="9806179at2"/>
<dbReference type="InterPro" id="IPR023753">
    <property type="entry name" value="FAD/NAD-binding_dom"/>
</dbReference>
<feature type="domain" description="FAD/NAD(P)-binding" evidence="5">
    <location>
        <begin position="3"/>
        <end position="280"/>
    </location>
</feature>
<comment type="cofactor">
    <cofactor evidence="1">
        <name>FAD</name>
        <dbReference type="ChEBI" id="CHEBI:57692"/>
    </cofactor>
</comment>
<dbReference type="RefSeq" id="WP_042532800.1">
    <property type="nucleotide sequence ID" value="NZ_CAXOIH010000018.1"/>
</dbReference>
<dbReference type="AlphaFoldDB" id="A0A0A1MID2"/>
<dbReference type="PRINTS" id="PR00368">
    <property type="entry name" value="FADPNR"/>
</dbReference>
<keyword evidence="7" id="KW-1185">Reference proteome</keyword>
<organism evidence="6 7">
    <name type="scientific">Oceanobacillus oncorhynchi</name>
    <dbReference type="NCBI Taxonomy" id="545501"/>
    <lineage>
        <taxon>Bacteria</taxon>
        <taxon>Bacillati</taxon>
        <taxon>Bacillota</taxon>
        <taxon>Bacilli</taxon>
        <taxon>Bacillales</taxon>
        <taxon>Bacillaceae</taxon>
        <taxon>Oceanobacillus</taxon>
    </lineage>
</organism>
<evidence type="ECO:0000256" key="3">
    <source>
        <dbReference type="ARBA" id="ARBA00022630"/>
    </source>
</evidence>
<accession>A0A0A1MID2</accession>
<dbReference type="PRINTS" id="PR00469">
    <property type="entry name" value="PNDRDTASEII"/>
</dbReference>
<evidence type="ECO:0000313" key="6">
    <source>
        <dbReference type="EMBL" id="CEI82793.1"/>
    </source>
</evidence>
<dbReference type="PANTHER" id="PTHR48105">
    <property type="entry name" value="THIOREDOXIN REDUCTASE 1-RELATED-RELATED"/>
    <property type="match status" value="1"/>
</dbReference>
<dbReference type="InterPro" id="IPR050097">
    <property type="entry name" value="Ferredoxin-NADP_redctase_2"/>
</dbReference>
<dbReference type="Gene3D" id="3.50.50.60">
    <property type="entry name" value="FAD/NAD(P)-binding domain"/>
    <property type="match status" value="2"/>
</dbReference>
<protein>
    <submittedName>
        <fullName evidence="6">Thioredoxin reductase</fullName>
    </submittedName>
</protein>
<proteinExistence type="predicted"/>
<dbReference type="Pfam" id="PF07992">
    <property type="entry name" value="Pyr_redox_2"/>
    <property type="match status" value="1"/>
</dbReference>
<name>A0A0A1MID2_9BACI</name>
<dbReference type="EMBL" id="CDGG01000001">
    <property type="protein sequence ID" value="CEI82793.1"/>
    <property type="molecule type" value="Genomic_DNA"/>
</dbReference>
<evidence type="ECO:0000256" key="1">
    <source>
        <dbReference type="ARBA" id="ARBA00001974"/>
    </source>
</evidence>
<dbReference type="GO" id="GO:0016491">
    <property type="term" value="F:oxidoreductase activity"/>
    <property type="evidence" value="ECO:0007669"/>
    <property type="project" value="UniProtKB-KW"/>
</dbReference>
<keyword evidence="3" id="KW-0285">Flavoprotein</keyword>
<keyword evidence="4" id="KW-0560">Oxidoreductase</keyword>
<evidence type="ECO:0000313" key="7">
    <source>
        <dbReference type="Proteomes" id="UP000040453"/>
    </source>
</evidence>
<dbReference type="SUPFAM" id="SSF51905">
    <property type="entry name" value="FAD/NAD(P)-binding domain"/>
    <property type="match status" value="1"/>
</dbReference>
<evidence type="ECO:0000256" key="4">
    <source>
        <dbReference type="ARBA" id="ARBA00023002"/>
    </source>
</evidence>
<comment type="subunit">
    <text evidence="2">Homodimer.</text>
</comment>
<dbReference type="InterPro" id="IPR036188">
    <property type="entry name" value="FAD/NAD-bd_sf"/>
</dbReference>
<dbReference type="STRING" id="545501.BN997_02679"/>
<evidence type="ECO:0000256" key="2">
    <source>
        <dbReference type="ARBA" id="ARBA00011738"/>
    </source>
</evidence>
<evidence type="ECO:0000259" key="5">
    <source>
        <dbReference type="Pfam" id="PF07992"/>
    </source>
</evidence>
<gene>
    <name evidence="6" type="primary">trxB_2</name>
    <name evidence="6" type="ORF">BN997_02679</name>
</gene>
<reference evidence="6 7" key="1">
    <citation type="submission" date="2014-11" db="EMBL/GenBank/DDBJ databases">
        <authorList>
            <person name="Urmite Genomes Urmite Genomes"/>
        </authorList>
    </citation>
    <scope>NUCLEOTIDE SEQUENCE [LARGE SCALE GENOMIC DNA]</scope>
    <source>
        <strain evidence="6 7">Oc5</strain>
    </source>
</reference>
<dbReference type="Proteomes" id="UP000040453">
    <property type="component" value="Unassembled WGS sequence"/>
</dbReference>